<dbReference type="SUPFAM" id="SSF160631">
    <property type="entry name" value="SMI1/KNR4-like"/>
    <property type="match status" value="1"/>
</dbReference>
<dbReference type="Proteomes" id="UP000254764">
    <property type="component" value="Unassembled WGS sequence"/>
</dbReference>
<protein>
    <recommendedName>
        <fullName evidence="3">Knr4/Smi1-like domain-containing protein</fullName>
    </recommendedName>
</protein>
<dbReference type="AlphaFoldDB" id="A0A376AGA8"/>
<keyword evidence="2" id="KW-1185">Reference proteome</keyword>
<gene>
    <name evidence="1" type="ORF">RHIZ70_2462</name>
</gene>
<dbReference type="EMBL" id="UEYP01000002">
    <property type="protein sequence ID" value="SSC66754.1"/>
    <property type="molecule type" value="Genomic_DNA"/>
</dbReference>
<evidence type="ECO:0000313" key="2">
    <source>
        <dbReference type="Proteomes" id="UP000254764"/>
    </source>
</evidence>
<accession>A0A376AGA8</accession>
<proteinExistence type="predicted"/>
<sequence length="156" mass="16734">MAGHLPSSAYRAREDGGVFSSLVPVSAAELDVLRASTPDLPETFYTFAREIGLGQTLDGVALYLPEPATAVSNHTSALLYNGEAMHNLQAMFGGPPPTPPALDLSRVYEFCHTGASWSYCFVPNQGPAVYALDYAGPTLNADYESFADFIESLIRP</sequence>
<name>A0A376AGA8_9HYPH</name>
<reference evidence="2" key="1">
    <citation type="submission" date="2018-07" db="EMBL/GenBank/DDBJ databases">
        <authorList>
            <person name="Peiro R."/>
            <person name="Begona"/>
            <person name="Cbmso G."/>
            <person name="Lopez M."/>
            <person name="Gonzalez S."/>
        </authorList>
    </citation>
    <scope>NUCLEOTIDE SEQUENCE [LARGE SCALE GENOMIC DNA]</scope>
</reference>
<evidence type="ECO:0008006" key="3">
    <source>
        <dbReference type="Google" id="ProtNLM"/>
    </source>
</evidence>
<evidence type="ECO:0000313" key="1">
    <source>
        <dbReference type="EMBL" id="SSC66754.1"/>
    </source>
</evidence>
<dbReference type="RefSeq" id="WP_115669495.1">
    <property type="nucleotide sequence ID" value="NZ_UEYP01000002.1"/>
</dbReference>
<organism evidence="1 2">
    <name type="scientific">Ciceribacter selenitireducens ATCC BAA-1503</name>
    <dbReference type="NCBI Taxonomy" id="1336235"/>
    <lineage>
        <taxon>Bacteria</taxon>
        <taxon>Pseudomonadati</taxon>
        <taxon>Pseudomonadota</taxon>
        <taxon>Alphaproteobacteria</taxon>
        <taxon>Hyphomicrobiales</taxon>
        <taxon>Rhizobiaceae</taxon>
        <taxon>Ciceribacter</taxon>
    </lineage>
</organism>
<dbReference type="InterPro" id="IPR037883">
    <property type="entry name" value="Knr4/Smi1-like_sf"/>
</dbReference>